<evidence type="ECO:0000256" key="5">
    <source>
        <dbReference type="ARBA" id="ARBA00023306"/>
    </source>
</evidence>
<dbReference type="SUPFAM" id="SSF48371">
    <property type="entry name" value="ARM repeat"/>
    <property type="match status" value="1"/>
</dbReference>
<dbReference type="OrthoDB" id="200660at2759"/>
<organism evidence="7 8">
    <name type="scientific">Symbiodinium pilosum</name>
    <name type="common">Dinoflagellate</name>
    <dbReference type="NCBI Taxonomy" id="2952"/>
    <lineage>
        <taxon>Eukaryota</taxon>
        <taxon>Sar</taxon>
        <taxon>Alveolata</taxon>
        <taxon>Dinophyceae</taxon>
        <taxon>Suessiales</taxon>
        <taxon>Symbiodiniaceae</taxon>
        <taxon>Symbiodinium</taxon>
    </lineage>
</organism>
<feature type="compositionally biased region" description="Low complexity" evidence="6">
    <location>
        <begin position="1164"/>
        <end position="1176"/>
    </location>
</feature>
<keyword evidence="3" id="KW-0498">Mitosis</keyword>
<dbReference type="InterPro" id="IPR039776">
    <property type="entry name" value="Pds5"/>
</dbReference>
<feature type="compositionally biased region" description="Low complexity" evidence="6">
    <location>
        <begin position="1239"/>
        <end position="1255"/>
    </location>
</feature>
<dbReference type="Proteomes" id="UP000649617">
    <property type="component" value="Unassembled WGS sequence"/>
</dbReference>
<accession>A0A812MP41</accession>
<dbReference type="AlphaFoldDB" id="A0A812MP41"/>
<gene>
    <name evidence="7" type="primary">PDS5A</name>
    <name evidence="7" type="ORF">SPIL2461_LOCUS6189</name>
</gene>
<keyword evidence="2" id="KW-0132">Cell division</keyword>
<reference evidence="7" key="1">
    <citation type="submission" date="2021-02" db="EMBL/GenBank/DDBJ databases">
        <authorList>
            <person name="Dougan E. K."/>
            <person name="Rhodes N."/>
            <person name="Thang M."/>
            <person name="Chan C."/>
        </authorList>
    </citation>
    <scope>NUCLEOTIDE SEQUENCE</scope>
</reference>
<evidence type="ECO:0000256" key="1">
    <source>
        <dbReference type="ARBA" id="ARBA00004123"/>
    </source>
</evidence>
<proteinExistence type="predicted"/>
<protein>
    <submittedName>
        <fullName evidence="7">PDS5A protein</fullName>
    </submittedName>
</protein>
<evidence type="ECO:0000256" key="3">
    <source>
        <dbReference type="ARBA" id="ARBA00022776"/>
    </source>
</evidence>
<sequence length="1262" mass="137677">MCRHKPPQQGGQFFLVRGWQIRAWYLYFVCFTCEAGVSADAAISRLQEAFDVFQRTPQGQGKLLEDQARVATKPDVMEHPSGEVRLWAAKCLAEVLMIFVPRPPIERDRISSILTLFIEQMGWLTDAAAVNYQHAFDLFRRLTEIRGFMLLFETATPELVLADLVRVTMATYRKAAMALDVSWADNLEQLEALLTQLLNSVLAEADDLPGAVVGLLLDEVKQKSKPAGLVKRVLAMLARRTAAVAVNDYLNSCLAEARNSPSESREELQLVPSAAERSEATLVAVHELYMVDPALVARVLPNLQADLVSKDVSQRRAVTALVGQLLAFCPTGALTRPILASSHPLIVERHRDRLDDADDGVRLAALDGAGAILKSTASISSTKPVPSDCQELLAAGSALVLKVKERSLDPNDSIRMRSIEVALDVAAESMAGYGLLEPALLEISRRILDKKGKVREACANMMSRLYAKHSLPRWISGQLAERWSWIPQQLCEAYLVWNNTGLGQVAQLEEHFEQHILGCGAGMGGHQRGLAYLGFYHSAADRSSNSSQGLALLLSKKRDANEALQRYLDKRIAKGAPLMPNPGDGVLAISGGSIGASPEAENLCVHLEGSSGRTLLATMDGIRDKAFWSLLQLLTSPADSSHHESDKLLDSLKELDRLLRMHSVMGLTPLIRRALLCTWMSPDQVSALLDLWNRRWPEGFQREEESAPRDLATAARACVADLPKFFAGAVHPHADHLVKMATTSAEDAWAAVRALASIAKRKEALGIDNRLVHTAQLGDVLLEAYQMASTEKSAHDPHRKVTQALKLLPDQDRMLAVQSWLVWAQSKLCSAEKVSAFNLASGLFEEDFPGGLFNDLPSRSEFLGEAQSILSRAEAATDIRCAAIEFVAAAGSEDCIVSLLLAPANKEMDQDQIASWIDPQPSFAACSVLHVLRTGRLKISTQLLAKLASRMHECLGPSRPTCDSEKLLEALQRLQHPPGSRVRLANRLRLCVTLPLVFCFSPVRKHREAVHRMLQASFTKAARRMEEPLLEFAIACFIHFLSSAEIFQREVSEPASAFPNSSKICSFLCEALLRSDVQHCMELAWTVLQVCDRTLDFVDREQPASDAVHKAASVLRYIVEKRCPSLAGQVTDGRATKGRMPAELFVARRTSAAQKALPGNDGQGAPEPGAEVGEETAAAETEMALLPAGPVQEGSCTPAEVFQTPKRRASLLKARRPLSPAAPGSGRSVVAAVARPMALTGKSSSLSGASALSSASKKRRTS</sequence>
<evidence type="ECO:0000256" key="2">
    <source>
        <dbReference type="ARBA" id="ARBA00022618"/>
    </source>
</evidence>
<dbReference type="GO" id="GO:0051301">
    <property type="term" value="P:cell division"/>
    <property type="evidence" value="ECO:0007669"/>
    <property type="project" value="UniProtKB-KW"/>
</dbReference>
<dbReference type="PANTHER" id="PTHR12663">
    <property type="entry name" value="ANDROGEN INDUCED INHIBITOR OF PROLIFERATION AS3 / PDS5-RELATED"/>
    <property type="match status" value="1"/>
</dbReference>
<keyword evidence="4" id="KW-0539">Nucleus</keyword>
<evidence type="ECO:0000313" key="7">
    <source>
        <dbReference type="EMBL" id="CAE7277089.1"/>
    </source>
</evidence>
<dbReference type="InterPro" id="IPR016024">
    <property type="entry name" value="ARM-type_fold"/>
</dbReference>
<dbReference type="GO" id="GO:0006281">
    <property type="term" value="P:DNA repair"/>
    <property type="evidence" value="ECO:0007669"/>
    <property type="project" value="TreeGrafter"/>
</dbReference>
<name>A0A812MP41_SYMPI</name>
<keyword evidence="5" id="KW-0131">Cell cycle</keyword>
<dbReference type="PANTHER" id="PTHR12663:SF0">
    <property type="entry name" value="PRECOCIOUS DISSOCIATION OF SISTERS 5, ISOFORM A"/>
    <property type="match status" value="1"/>
</dbReference>
<feature type="region of interest" description="Disordered" evidence="6">
    <location>
        <begin position="1239"/>
        <end position="1262"/>
    </location>
</feature>
<comment type="caution">
    <text evidence="7">The sequence shown here is derived from an EMBL/GenBank/DDBJ whole genome shotgun (WGS) entry which is preliminary data.</text>
</comment>
<dbReference type="Gene3D" id="1.25.10.10">
    <property type="entry name" value="Leucine-rich Repeat Variant"/>
    <property type="match status" value="1"/>
</dbReference>
<evidence type="ECO:0000256" key="4">
    <source>
        <dbReference type="ARBA" id="ARBA00023242"/>
    </source>
</evidence>
<keyword evidence="8" id="KW-1185">Reference proteome</keyword>
<comment type="subcellular location">
    <subcellularLocation>
        <location evidence="1">Nucleus</location>
    </subcellularLocation>
</comment>
<evidence type="ECO:0000256" key="6">
    <source>
        <dbReference type="SAM" id="MobiDB-lite"/>
    </source>
</evidence>
<dbReference type="GO" id="GO:0000785">
    <property type="term" value="C:chromatin"/>
    <property type="evidence" value="ECO:0007669"/>
    <property type="project" value="TreeGrafter"/>
</dbReference>
<dbReference type="InterPro" id="IPR011989">
    <property type="entry name" value="ARM-like"/>
</dbReference>
<dbReference type="EMBL" id="CAJNIZ010009180">
    <property type="protein sequence ID" value="CAE7277089.1"/>
    <property type="molecule type" value="Genomic_DNA"/>
</dbReference>
<dbReference type="GO" id="GO:0007064">
    <property type="term" value="P:mitotic sister chromatid cohesion"/>
    <property type="evidence" value="ECO:0007669"/>
    <property type="project" value="InterPro"/>
</dbReference>
<dbReference type="GO" id="GO:0005634">
    <property type="term" value="C:nucleus"/>
    <property type="evidence" value="ECO:0007669"/>
    <property type="project" value="UniProtKB-SubCell"/>
</dbReference>
<evidence type="ECO:0000313" key="8">
    <source>
        <dbReference type="Proteomes" id="UP000649617"/>
    </source>
</evidence>
<feature type="region of interest" description="Disordered" evidence="6">
    <location>
        <begin position="1153"/>
        <end position="1176"/>
    </location>
</feature>
<dbReference type="Pfam" id="PF20168">
    <property type="entry name" value="PDS5"/>
    <property type="match status" value="1"/>
</dbReference>